<dbReference type="Pfam" id="PF07690">
    <property type="entry name" value="MFS_1"/>
    <property type="match status" value="1"/>
</dbReference>
<feature type="region of interest" description="Disordered" evidence="5">
    <location>
        <begin position="19"/>
        <end position="86"/>
    </location>
</feature>
<accession>A0A9P1ME02</accession>
<dbReference type="PANTHER" id="PTHR23501:SF198">
    <property type="entry name" value="AZOLE RESISTANCE PROTEIN 1-RELATED"/>
    <property type="match status" value="1"/>
</dbReference>
<proteinExistence type="predicted"/>
<evidence type="ECO:0000256" key="2">
    <source>
        <dbReference type="ARBA" id="ARBA00022692"/>
    </source>
</evidence>
<keyword evidence="9" id="KW-1185">Reference proteome</keyword>
<feature type="transmembrane region" description="Helical" evidence="6">
    <location>
        <begin position="302"/>
        <end position="323"/>
    </location>
</feature>
<feature type="compositionally biased region" description="Basic and acidic residues" evidence="5">
    <location>
        <begin position="37"/>
        <end position="55"/>
    </location>
</feature>
<dbReference type="InterPro" id="IPR011701">
    <property type="entry name" value="MFS"/>
</dbReference>
<keyword evidence="4 6" id="KW-0472">Membrane</keyword>
<feature type="compositionally biased region" description="Polar residues" evidence="5">
    <location>
        <begin position="56"/>
        <end position="74"/>
    </location>
</feature>
<dbReference type="InterPro" id="IPR020846">
    <property type="entry name" value="MFS_dom"/>
</dbReference>
<name>A0A9P1ME02_9PEZI</name>
<sequence length="505" mass="53442">MLKGLGELKRLEFLPPGAIRDEFQKESPGTTVIPEENSAKTRVDDVPDAANEKSSLEQPRPGSSLNEKAASTKSETANAAENGEEEDTSSYLTGAKLMALIGSLCLVIFLVALDQTIIAPALGAITAEFQSVKDIGWYGSAYFLTTTALQPMFGNIYKRFNIKWAFLGAVFIFEVGSLICAVAKNSTTFIVGRAIAGIGTAGMFSGGIIILANSMPLRQRPLAFGVISSMWGIASVAGPLLDLPIGGLAMVAIFFILNIKRNNNPENISFIRRVLQLDLPAPPSLYFQAIKGDSAVQAGIKLIPLLLAVVISSMIGGGLITYIGYYNPVVIPCMVLATVGAGMLTTLDVDSPLREWFGYQVLCGLGIGPGFQVGVLVIQTIMSMDDVPVATACVQFGQALGGAVFIAVAQTLFQNGLIDEIQAHPLSNGQSINPLIFINSGASEVRTILESQNLGDTIPMVLEAYMTGLRNTFYISVAGTGIAFFLSLALSWKSIKGKGASPAAV</sequence>
<dbReference type="OrthoDB" id="10021397at2759"/>
<feature type="transmembrane region" description="Helical" evidence="6">
    <location>
        <begin position="473"/>
        <end position="492"/>
    </location>
</feature>
<comment type="caution">
    <text evidence="8">The sequence shown here is derived from an EMBL/GenBank/DDBJ whole genome shotgun (WGS) entry which is preliminary data.</text>
</comment>
<evidence type="ECO:0000256" key="5">
    <source>
        <dbReference type="SAM" id="MobiDB-lite"/>
    </source>
</evidence>
<dbReference type="Gene3D" id="1.20.1250.20">
    <property type="entry name" value="MFS general substrate transporter like domains"/>
    <property type="match status" value="2"/>
</dbReference>
<evidence type="ECO:0000256" key="4">
    <source>
        <dbReference type="ARBA" id="ARBA00023136"/>
    </source>
</evidence>
<dbReference type="SUPFAM" id="SSF103473">
    <property type="entry name" value="MFS general substrate transporter"/>
    <property type="match status" value="1"/>
</dbReference>
<feature type="transmembrane region" description="Helical" evidence="6">
    <location>
        <begin position="97"/>
        <end position="123"/>
    </location>
</feature>
<evidence type="ECO:0000313" key="9">
    <source>
        <dbReference type="Proteomes" id="UP000838763"/>
    </source>
</evidence>
<dbReference type="CDD" id="cd17502">
    <property type="entry name" value="MFS_Azr1_MDR_like"/>
    <property type="match status" value="1"/>
</dbReference>
<dbReference type="AlphaFoldDB" id="A0A9P1ME02"/>
<keyword evidence="2 6" id="KW-0812">Transmembrane</keyword>
<feature type="domain" description="Major facilitator superfamily (MFS) profile" evidence="7">
    <location>
        <begin position="100"/>
        <end position="505"/>
    </location>
</feature>
<dbReference type="EMBL" id="CALLCH030000021">
    <property type="protein sequence ID" value="CAI4219984.1"/>
    <property type="molecule type" value="Genomic_DNA"/>
</dbReference>
<dbReference type="PANTHER" id="PTHR23501">
    <property type="entry name" value="MAJOR FACILITATOR SUPERFAMILY"/>
    <property type="match status" value="1"/>
</dbReference>
<reference evidence="8" key="1">
    <citation type="submission" date="2022-11" db="EMBL/GenBank/DDBJ databases">
        <authorList>
            <person name="Scott C."/>
            <person name="Bruce N."/>
        </authorList>
    </citation>
    <scope>NUCLEOTIDE SEQUENCE</scope>
</reference>
<feature type="transmembrane region" description="Helical" evidence="6">
    <location>
        <begin position="164"/>
        <end position="184"/>
    </location>
</feature>
<protein>
    <recommendedName>
        <fullName evidence="7">Major facilitator superfamily (MFS) profile domain-containing protein</fullName>
    </recommendedName>
</protein>
<evidence type="ECO:0000256" key="6">
    <source>
        <dbReference type="SAM" id="Phobius"/>
    </source>
</evidence>
<dbReference type="InterPro" id="IPR036259">
    <property type="entry name" value="MFS_trans_sf"/>
</dbReference>
<keyword evidence="3 6" id="KW-1133">Transmembrane helix</keyword>
<evidence type="ECO:0000313" key="8">
    <source>
        <dbReference type="EMBL" id="CAI4219984.1"/>
    </source>
</evidence>
<dbReference type="Proteomes" id="UP000838763">
    <property type="component" value="Unassembled WGS sequence"/>
</dbReference>
<feature type="transmembrane region" description="Helical" evidence="6">
    <location>
        <begin position="361"/>
        <end position="382"/>
    </location>
</feature>
<comment type="subcellular location">
    <subcellularLocation>
        <location evidence="1">Membrane</location>
        <topology evidence="1">Multi-pass membrane protein</topology>
    </subcellularLocation>
</comment>
<dbReference type="PROSITE" id="PS50850">
    <property type="entry name" value="MFS"/>
    <property type="match status" value="1"/>
</dbReference>
<feature type="transmembrane region" description="Helical" evidence="6">
    <location>
        <begin position="190"/>
        <end position="212"/>
    </location>
</feature>
<gene>
    <name evidence="8" type="ORF">PPNO1_LOCUS9525</name>
</gene>
<evidence type="ECO:0000256" key="1">
    <source>
        <dbReference type="ARBA" id="ARBA00004141"/>
    </source>
</evidence>
<feature type="transmembrane region" description="Helical" evidence="6">
    <location>
        <begin position="243"/>
        <end position="259"/>
    </location>
</feature>
<feature type="transmembrane region" description="Helical" evidence="6">
    <location>
        <begin position="135"/>
        <end position="157"/>
    </location>
</feature>
<evidence type="ECO:0000259" key="7">
    <source>
        <dbReference type="PROSITE" id="PS50850"/>
    </source>
</evidence>
<dbReference type="GO" id="GO:0005886">
    <property type="term" value="C:plasma membrane"/>
    <property type="evidence" value="ECO:0007669"/>
    <property type="project" value="TreeGrafter"/>
</dbReference>
<evidence type="ECO:0000256" key="3">
    <source>
        <dbReference type="ARBA" id="ARBA00022989"/>
    </source>
</evidence>
<dbReference type="GO" id="GO:0022857">
    <property type="term" value="F:transmembrane transporter activity"/>
    <property type="evidence" value="ECO:0007669"/>
    <property type="project" value="InterPro"/>
</dbReference>
<organism evidence="8 9">
    <name type="scientific">Parascedosporium putredinis</name>
    <dbReference type="NCBI Taxonomy" id="1442378"/>
    <lineage>
        <taxon>Eukaryota</taxon>
        <taxon>Fungi</taxon>
        <taxon>Dikarya</taxon>
        <taxon>Ascomycota</taxon>
        <taxon>Pezizomycotina</taxon>
        <taxon>Sordariomycetes</taxon>
        <taxon>Hypocreomycetidae</taxon>
        <taxon>Microascales</taxon>
        <taxon>Microascaceae</taxon>
        <taxon>Parascedosporium</taxon>
    </lineage>
</organism>
<feature type="transmembrane region" description="Helical" evidence="6">
    <location>
        <begin position="329"/>
        <end position="349"/>
    </location>
</feature>